<sequence length="65" mass="7582">MIQRVCWPSRDNSRLRLFAGLKYKMWLCPVSSYFALAFLVLLTVLFYVFKLQPNNLPQSAARSVL</sequence>
<dbReference type="Proteomes" id="UP000283650">
    <property type="component" value="Unassembled WGS sequence"/>
</dbReference>
<accession>A0A423MWF0</accession>
<feature type="transmembrane region" description="Helical" evidence="1">
    <location>
        <begin position="26"/>
        <end position="49"/>
    </location>
</feature>
<proteinExistence type="predicted"/>
<name>A0A423MWF0_PSEFL</name>
<dbReference type="AlphaFoldDB" id="A0A423MWF0"/>
<gene>
    <name evidence="2" type="ORF">BK672_23320</name>
</gene>
<dbReference type="EMBL" id="MOBY01000031">
    <property type="protein sequence ID" value="RON89788.1"/>
    <property type="molecule type" value="Genomic_DNA"/>
</dbReference>
<evidence type="ECO:0000256" key="1">
    <source>
        <dbReference type="SAM" id="Phobius"/>
    </source>
</evidence>
<protein>
    <submittedName>
        <fullName evidence="2">Uncharacterized protein</fullName>
    </submittedName>
</protein>
<comment type="caution">
    <text evidence="2">The sequence shown here is derived from an EMBL/GenBank/DDBJ whole genome shotgun (WGS) entry which is preliminary data.</text>
</comment>
<keyword evidence="1" id="KW-0812">Transmembrane</keyword>
<reference evidence="2 3" key="1">
    <citation type="submission" date="2016-10" db="EMBL/GenBank/DDBJ databases">
        <title>Comparative genome analysis of multiple Pseudomonas spp. focuses on biocontrol and plant growth promoting traits.</title>
        <authorList>
            <person name="Tao X.-Y."/>
            <person name="Taylor C.G."/>
        </authorList>
    </citation>
    <scope>NUCLEOTIDE SEQUENCE [LARGE SCALE GENOMIC DNA]</scope>
    <source>
        <strain evidence="2 3">2F9</strain>
    </source>
</reference>
<keyword evidence="1" id="KW-1133">Transmembrane helix</keyword>
<evidence type="ECO:0000313" key="3">
    <source>
        <dbReference type="Proteomes" id="UP000283650"/>
    </source>
</evidence>
<organism evidence="2 3">
    <name type="scientific">Pseudomonas fluorescens</name>
    <dbReference type="NCBI Taxonomy" id="294"/>
    <lineage>
        <taxon>Bacteria</taxon>
        <taxon>Pseudomonadati</taxon>
        <taxon>Pseudomonadota</taxon>
        <taxon>Gammaproteobacteria</taxon>
        <taxon>Pseudomonadales</taxon>
        <taxon>Pseudomonadaceae</taxon>
        <taxon>Pseudomonas</taxon>
    </lineage>
</organism>
<keyword evidence="1" id="KW-0472">Membrane</keyword>
<evidence type="ECO:0000313" key="2">
    <source>
        <dbReference type="EMBL" id="RON89788.1"/>
    </source>
</evidence>